<feature type="compositionally biased region" description="Low complexity" evidence="4">
    <location>
        <begin position="4050"/>
        <end position="4073"/>
    </location>
</feature>
<feature type="region of interest" description="Disordered" evidence="4">
    <location>
        <begin position="647"/>
        <end position="699"/>
    </location>
</feature>
<feature type="region of interest" description="Disordered" evidence="4">
    <location>
        <begin position="578"/>
        <end position="622"/>
    </location>
</feature>
<evidence type="ECO:0000256" key="1">
    <source>
        <dbReference type="ARBA" id="ARBA00006545"/>
    </source>
</evidence>
<feature type="region of interest" description="Disordered" evidence="4">
    <location>
        <begin position="3836"/>
        <end position="3856"/>
    </location>
</feature>
<feature type="compositionally biased region" description="Acidic residues" evidence="4">
    <location>
        <begin position="1111"/>
        <end position="1123"/>
    </location>
</feature>
<protein>
    <submittedName>
        <fullName evidence="8">Uncharacterized protein</fullName>
    </submittedName>
</protein>
<comment type="similarity">
    <text evidence="1">Belongs to the VPS13 family.</text>
</comment>
<feature type="compositionally biased region" description="Low complexity" evidence="4">
    <location>
        <begin position="3980"/>
        <end position="4004"/>
    </location>
</feature>
<feature type="compositionally biased region" description="Basic and acidic residues" evidence="4">
    <location>
        <begin position="5177"/>
        <end position="5188"/>
    </location>
</feature>
<dbReference type="PANTHER" id="PTHR16166">
    <property type="entry name" value="VACUOLAR PROTEIN SORTING-ASSOCIATED PROTEIN VPS13"/>
    <property type="match status" value="1"/>
</dbReference>
<dbReference type="GO" id="GO:0006869">
    <property type="term" value="P:lipid transport"/>
    <property type="evidence" value="ECO:0007669"/>
    <property type="project" value="UniProtKB-KW"/>
</dbReference>
<sequence>MFKKFLASITDYIIGNYVENFNGENLSYGLLNGNITLSNLTLKKDTLNSLFNIPLTLQSGTVGNVSIFVPYTHPWSQAWQLSLENVDLIAYASADDLWDKLNPNNSPSDSHTSLARNETSKDSLVNNETTQQQSQRDNLSPTDTSSIHGKYSLDKMEKKWFQTINGVVLSDTAAIAELVAMDNRGDNSSWWSYISSVGYGIIRSLQIEIRQVRISLIDPNSSSGTVSGNNSSESEHTFCHDDCPSFGIFTITLEHLTMETTDSCWKRTTSTSQEPVEYKLINVRGLNITWHPDLSKSSIHSIDCTVDEKEASIETEEPSNQSILHILPPCHLTGRLKRKQTNISINNATTNTANTTSTTTTNSTLVTGPLTNRKKYQSEYYQSSEAQIELALNLSQLDIQISQELCRSLLHLSEVLKCQYERTEQLKRRPCSSSSTTTTMKRYADWWRYAAGEVHPPLRLYLNSTFRHVTLSSLANEAKLNIIYVKAYTAYLIKGLSSSSSPSSSSGETLTSTSTTKCLITIDQVSVICKSLNYTPEMDSERSKHDELWSIQRIAILRLIAMRRATVILHKLLKCDKNGKHGSKRSSVDSGQPSGTPLPLPPPPPRPSVVDSTSPASTTTSNQSYYNSWWRYSSWLGLTTSSFFSSNNVDSTTDQTADEAQLQRRRQQQQENEEEGESTADSSFNHSTSSSSSPPSSSSASIILADTIFELLDEFAEHTNNNIDYTSINYPVFLQFICTIDGCSLRLIDSQQEEAMHAYAVHPAFVSMSGEQMNFSLVIRPKCNSYRISTYIQSFTVHDERWSSAQRNSSRRERDSSQLTPLFPVVVYPSYHQYGCNLESDATTANVTADDAQERRVFSLIYEVNPVKINADYVLEIHTDPLQVICQPELLRHIINFIKSVVHSSKRESSKQFRLNHSVKEGISLNLSSLIKDTDTNADTTDNNDISSIGSGGVGGKNIPLPKKSTTFTSSSSSSAAVAPAVSSVKSRNRWAINFDLAAPRILFPNRFNIYGDEEGQQKKADNNATTTTTTTTLMSTSLSLCTCVLCDFGHLRVTNWPEVQFRSMKQKKCSNVVLSAEMNSMRNPSVLDNLSKLENEKFPAVESLDAAAAADDDDDDDYDDADEYKTPCSTPGELSDNDDNENNNNIEDGNDDVNRVEKSSQRRNEPPIIASHSKVNEAEKSLPTDNTYTSYMINIDNIRVLVGSLHTLETLGLWSQFNSIQVPTELQDEKEKPPLHPTSLPSPSDSHSVLRMSKSALVSRLCLINPFDLRLLISRRIPTLQHTSKMPKSSSSYSIIPTVAYLPYLWISLIQPSCVIQLSNTKISDFYSCLKACQRQWDQSHPSQQHSQSCSNIHQTMNFTASTPSLYKSIHDNSQQTTTTKPCQSSHRVINHQHDEKYSLKSIISSNAQRIQIIATYSIQSFIIQFESKDRPLAECRLDGAVVNWSVYRDCLADYSVQFKLGSISIVDAVSNLGGLYDVILNSDKVKRADAIESMIAENNNNDHNGNNNGDDDDDGGSDQASVVFNSKLPFSLWKNYTPPLPDHINPLDEFKPFNSQIEQSDTFLMACLTWCPSSSSSSKLNRANKTTPADSSIGSYFIKLSMGYLKITGNPITIRIINEFITDLSLSLTDHYSRDQMNSSDRQLDDDSSQSSFSHHYYFQYDDSFIEADNDTSLSPFIEYNWQISLTNLDILLISHPMSNNNNNVYHSLTTASVKEIVQMTFSNLRLELQTSGLLNSLSIKLRTFQLHPLCNSQIQSDQYLFGSIFPSSSSSSPSSSCSSTVEQHSDLMLINIQWNTQHNGCPSVELHQPQIQITLSNLVYIHSYSDILEIIQWFQCIMPYLRLNKTVVIQSSHNAHIDSDNNRNEISSRLDKLFSFCVQYSIKINNSIILIPSSFNPCAHFSLFSFKQIQINHNFLKSNSMFNCNSSDSKSVSFSIEKFSIMHYVNEAVKAANQFLLGTSPPMEKKLFHLNFRLLYEFWRQQMMCCNDPMKYESFHQVIVFPMDFSIYINYIKLNPARTKSYSSSSPPSSSWLQTVRFNFCDLSIMQTAKLNQFTKYHLVVGGENNGEMNTSSTPPPPPPTTTSSTVPSTNRSVEAATTCSPSVNLLLFSEPITSQLTIVFYIHTLRFNLTKMNCDLVKDLFDNYLLKQFEENQSNNGMNNEEALHTDQAVIQQPSYSDLNSIPIGLNNAQCGSLEFGIRVNCSQIHILMLGDLDITPIPLASLTIESLEASSSVHLSKGGITLPTCLQLTVNRAYLQNRLPPSKHDHDKERRKGSKTSTTRCGIKKNQQLLLVCKDYGHAHKDNKHSRRKRINSCSTEDYDKIYYTERDWCCGNYSICGRHHLSSVGNHDDNGVCGLLQHQVSPISVRVILLSDQHESFCQTKYFVMLSMDTLDFRLLSEPWVLLLDFLNLYDDYKEEAVKETVGKLDQDTIPSCYSNSSPVATKSIPISINNYPKLCLLLDINSVNCIFTEPSKTAEESLSNSDSSDKVQSILTCGNLDTDLAVLSSHGIKLQVNYTPSVDATTATATVRCRSVDVGGEHWDDIKDGDDNHRVDDDLLTNSCLQVEGHMYSIKLIALPRQYASLYGVRLMSASTQSTPLSVDSVMNTTQLPFLVFQFNKAKKLSSSPPPTTTTSTNRCINSTDKMMKQPAVNNNANLRIHLLSSVSYIHTHSFLMSIINTLQNCIEQYTSLKQTRYCVKGLQMPTSADITSLCCLHLNISAHHPMNLIIPVCSTSSKVLVINMLHGMKIVNTFLWNNNTTTTIDSGDPVGVNSGSMETLQSKSSHTNINHNDAPRTDNRYFYSNIRSLNKSNSTGLLECSNFNTQDSTPHQHPLIDQISMDLYEVSLCCAERIDTSGDDVMLDSGMNNPPIRFPGYSFIPVNYHFECTTTETEVVFPCAILSRPISCLNLNLERNLTSSNGHELPDIKLTGQLSDCQVYINTYTYQLIRGILSQNFGENSLSSVSTTKSFVNDVCWTKFAIDICLNSIQINLFNCSMLPVHLNLANNDNKQFGIINLSDGIISFKYFSNQSTMIKLQCFDISLVEFHEDSTTTEVGQNTILQGLQQQQPTVSSPQAEVAAASPAGNKLAKSPPKLIISLNNSTLNSTLLFYSTSLRLMLNFNWLIQFTSFITLPPLSADVSTSSSVDTLKKSHSSCEHCKPKSQGYYHSYYHTQGCSNNEPLIHPRRQESRSSASVIQNTGLHLCIEDNEVCIPYDERMSLMLKLSANFSRLKSTHTIYGILSDVIQASIQYLRLSRDPLTTSSLSSSSLLFQISDPLKFSSKICHFSIGETLASSPPAPALSPSLSSSSLFLSSPFSLFNNNNNKNDFMANRGTSYLKLIQWSLLPSRLDFGYSVRQRNTLYSGQTQLQLKMTLVAPVIQITSSCADIELIKDCISQLMAKCKSKPSMDRQNDDIGCSNQPSVVVITAFNEDVQSSKRNKSNQQTSLLLLSKFWPTIFADYISKRLISFDFNVDLSLYLLDTQRSTHSTLLSNEENPLLKFNFEGMKILWSKTDSRLNLDCSTVSCFYYNQNLIAWEPILEPWSFSLNWSEKFEKDFSRTILLHWSSQQCLKINLTVPFIHLIRHLLNSINERKSKEQSQHNIQARGGGDINNKLNTSSASNNNPTGSSFLLINQTGTTVRYKVISSQSMNTLLKPEILILEKADNEFIELVKDSQTHLPLKISSFAYKNKLSLNATKLRSEEDGREEQGSDVGNGHTEEEEEDFFQTPRLIIQVSGWKPVYPIALNQLGTYYRILERMPGNADFEILKNQCNECWKYDLPIANRLVIDIVRDPDTQYYKIYLRSALTITNDLNQSIKIGLEIFPKKLPSPLSSSSSVITSSSSSSSSLTLLNTNSSNIEPILLTVCKPNCTYAVPINLAGLMSLGLANLCFSPAKTVMNRQNMTSAVNSISSLGSSSSNKFSDDLYNWAYVYEHHHNDHHQTFDESGGEEEAKLMPSTQHHHHQQQRQSLHPSLSAASMSTATTTAGLSSSTSSSSMLVDFTEDKHRSSVMKMIDWTSLKRPGDLQEAALISTCKLLPPTTRPFPSSIQQQQQRFPSSTSSTSSSPNKKSLTTFTTNKFHMCVAVVRDDQFPLDPQWSSDQLFYANNNSKHLLPISLPSHHITIGPVVRITNLLPCDIFYYFDKTEVNGSLKSKEDTCVYNLFPIQTVNFGIHLDGFPKCDPLSIPPNVYNQKVFIRLFDTLDRPLELQVYVCSTACGIRHLTVSPVICLINNSGLPLIFAQSSNQPNSSLSSPSPSSSSSSSSVFSSFSTAQASVLAAGQYAEHEEACVLMPLLFSFANKSEGYLLRVRIGKGYFSDHDVLDESSKEKVTMNKRKVKRCSWSPGISLDKPGVDTLQLKVYSENNRLSSISYLGFEVQTGQDSCYASTSTIVTFRPRYIVENFTSYHLHITQRYCLTTVNNLPAYVSVHPNCSQSFHWSSEDLDRLLCIRAVVKTLDSSPESINHLSSTVVNSNEPEEIWTLWSGGFQIDRAHSFTIMLRLNHFSQTDLPQSLFFRIVIFLRSATFYVQISDFSHLPPFRLDNASSISVYYCQMVESIELATSNSFVHRSNSYQHHHGSLSSRDHDESNSHDHDNPSNSSVNKWNGGACPSFLIPGSSVPYALEEPSSQPAIILSVQDNISEVYNLNEIGVRKVLHYDNFVYLTIFGPLTDTTEMLSIVNNSSSFSLSPSSRRQSLSLPNLVFDVLPGTNHVVCARKSSRRHSQLWKLAENGLIYHENTSTSPPTTRTKTTRDYQSNRPSSIFSKHKGEFVLDVSCLDDTISHHHQRRQQQQPVEIIDAETLKHFEVVQLIIAKPSKKRKAYQTWRIDQHGLLVNSALFCVQIRRDLVDNMMSTSSSSSAAAAQLFTDIDDIDNFSYIPSLLLAARPRPSATRLISASITSAVILPTWLRPGSGRLRIYTYLDKATRVLRIEDDMDNGDDDNDITHERTGGIDSDGGFTHRRSNSTTMLHSLAVKDKVNSRWGRKASFSTIDTYGQPVQSLWEHSVHQSNMPAATTTTSAKENQFVTNVKINLTLPSGIGLSIISSYTEELIYASFSDINLLLNRKYTNIIDLSKNDRNVVLYHDRDDEVDGEQSTSGYTERGINILSHSHHRMYDYLPSHSGLNSINLSAYHQQSGIDGVGGCITSSAFGDQRQIESSNDDNLDNNDYDNDHADRGQKDRLPVENDVATCGGGDDGVVETKIFEKFNLLIGHFQIDSQFAGALLPVLLFHMNTRLLASSEKIEASNETTMQYPSQHSSIDEVKNPPKLEIMYCRDVQHELPVCLFKIFRIDVYPLNIQAEELLLLKLIQFYQHAFEETNELLYAHHSHRTDSYNDSVTHQRSSTSSPSSPFKNLSTSTRDKRHHSTRISSHKTDQHSIFWFDQFLINPIKMKLSVQTAKSSLTDSHLEGAKRLLPSLMSFTGAEIQLDSIERLYMLGTITQIISYLNAYYRLQLRAHALNIFGSVDFLGNPIGLINDLSSGISGLVELDVGGLIRHVAHGVGDSAAKVAGSVSQLLNVMSFDDKHQQERAIILGSRADSSPYTTYQSNSSSSMSGIGGGSNSSSIGNNFLEGGDLPLNYANESLDDFELTCHDVYLDDDTQSHSTLNTPSSSSPSISSVKPATNQQSFDINRSVTAPLSAGIRGLMHGIVGGMTSIVTQPYRGAKEDQFKGFVYGIGRGLLGTVTKPVGGIFDLVSGMMSSISEAACPSNLYRPRRRRPRRAGLSKYFPRPISVYNLDESVAQLQMYYLTLFTNVQRHSSLQKHHHYSSTSLSSSSSSTLLNPAVITSSSKTFEIGEEILTDINIDDHDDDDNNNHNSSSSKDDNNMTINLSQSTSHMLQTYVLQSCNSATKLPSPHLRYLLNSPESVLCILPVQMTGVIMLITDQAFWCIRDISLKNWIASKNPIHECINMTVQNGQSNLTRGQQPQQPAFYFTENATLMFMLHYHRLDDVYLKLHTSLNAITPLPIHPTNGHILSIDPSSPSAAAATISPPVYVVFTGDSGTSKQQLRCDYLTWGLNLTFQIRKAQFRYIQACMRVNRADVSSLSSPVYSTPSNSNYNQVPRYQNHPVALSYGPICQ</sequence>
<feature type="compositionally biased region" description="Polar residues" evidence="4">
    <location>
        <begin position="3619"/>
        <end position="3633"/>
    </location>
</feature>
<feature type="region of interest" description="Disordered" evidence="4">
    <location>
        <begin position="1498"/>
        <end position="1520"/>
    </location>
</feature>
<feature type="region of interest" description="Disordered" evidence="4">
    <location>
        <begin position="2068"/>
        <end position="2097"/>
    </location>
</feature>
<evidence type="ECO:0000259" key="5">
    <source>
        <dbReference type="Pfam" id="PF12624"/>
    </source>
</evidence>
<feature type="compositionally biased region" description="Basic and acidic residues" evidence="4">
    <location>
        <begin position="3705"/>
        <end position="3715"/>
    </location>
</feature>
<feature type="region of interest" description="Disordered" evidence="4">
    <location>
        <begin position="5609"/>
        <end position="5632"/>
    </location>
</feature>
<dbReference type="Pfam" id="PF12624">
    <property type="entry name" value="VPS13_N"/>
    <property type="match status" value="1"/>
</dbReference>
<feature type="region of interest" description="Disordered" evidence="4">
    <location>
        <begin position="3705"/>
        <end position="3731"/>
    </location>
</feature>
<dbReference type="Pfam" id="PF25036">
    <property type="entry name" value="VPS13_VAB"/>
    <property type="match status" value="1"/>
</dbReference>
<feature type="domain" description="Vacuolar protein sorting-associated protein 13 VPS13 adaptor binding" evidence="6">
    <location>
        <begin position="4114"/>
        <end position="4565"/>
    </location>
</feature>
<reference evidence="7" key="1">
    <citation type="submission" date="2022-06" db="EMBL/GenBank/DDBJ databases">
        <authorList>
            <person name="Berger JAMES D."/>
            <person name="Berger JAMES D."/>
        </authorList>
    </citation>
    <scope>NUCLEOTIDE SEQUENCE [LARGE SCALE GENOMIC DNA]</scope>
</reference>
<evidence type="ECO:0000259" key="6">
    <source>
        <dbReference type="Pfam" id="PF25036"/>
    </source>
</evidence>
<feature type="region of interest" description="Disordered" evidence="4">
    <location>
        <begin position="2263"/>
        <end position="2285"/>
    </location>
</feature>
<keyword evidence="7" id="KW-1185">Reference proteome</keyword>
<feature type="region of interest" description="Disordered" evidence="4">
    <location>
        <begin position="5341"/>
        <end position="5378"/>
    </location>
</feature>
<feature type="compositionally biased region" description="Low complexity" evidence="4">
    <location>
        <begin position="608"/>
        <end position="622"/>
    </location>
</feature>
<dbReference type="InterPro" id="IPR009543">
    <property type="entry name" value="VPS13_VAB"/>
</dbReference>
<evidence type="ECO:0000313" key="8">
    <source>
        <dbReference type="WBParaSite" id="TREG1_110140.1"/>
    </source>
</evidence>
<feature type="region of interest" description="Disordered" evidence="4">
    <location>
        <begin position="5812"/>
        <end position="5837"/>
    </location>
</feature>
<evidence type="ECO:0000256" key="3">
    <source>
        <dbReference type="ARBA" id="ARBA00023055"/>
    </source>
</evidence>
<organism evidence="7 8">
    <name type="scientific">Trichobilharzia regenti</name>
    <name type="common">Nasal bird schistosome</name>
    <dbReference type="NCBI Taxonomy" id="157069"/>
    <lineage>
        <taxon>Eukaryota</taxon>
        <taxon>Metazoa</taxon>
        <taxon>Spiralia</taxon>
        <taxon>Lophotrochozoa</taxon>
        <taxon>Platyhelminthes</taxon>
        <taxon>Trematoda</taxon>
        <taxon>Digenea</taxon>
        <taxon>Strigeidida</taxon>
        <taxon>Schistosomatoidea</taxon>
        <taxon>Schistosomatidae</taxon>
        <taxon>Trichobilharzia</taxon>
    </lineage>
</organism>
<keyword evidence="2" id="KW-0813">Transport</keyword>
<feature type="compositionally biased region" description="Low complexity" evidence="4">
    <location>
        <begin position="679"/>
        <end position="699"/>
    </location>
</feature>
<evidence type="ECO:0000256" key="4">
    <source>
        <dbReference type="SAM" id="MobiDB-lite"/>
    </source>
</evidence>
<dbReference type="InterPro" id="IPR026854">
    <property type="entry name" value="VPS13_N"/>
</dbReference>
<feature type="region of interest" description="Disordered" evidence="4">
    <location>
        <begin position="4048"/>
        <end position="4076"/>
    </location>
</feature>
<feature type="region of interest" description="Disordered" evidence="4">
    <location>
        <begin position="4744"/>
        <end position="4766"/>
    </location>
</feature>
<feature type="region of interest" description="Disordered" evidence="4">
    <location>
        <begin position="4579"/>
        <end position="4610"/>
    </location>
</feature>
<dbReference type="GO" id="GO:0006623">
    <property type="term" value="P:protein targeting to vacuole"/>
    <property type="evidence" value="ECO:0007669"/>
    <property type="project" value="TreeGrafter"/>
</dbReference>
<feature type="region of interest" description="Disordered" evidence="4">
    <location>
        <begin position="102"/>
        <end position="146"/>
    </location>
</feature>
<feature type="region of interest" description="Disordered" evidence="4">
    <location>
        <begin position="3946"/>
        <end position="4004"/>
    </location>
</feature>
<feature type="region of interest" description="Disordered" evidence="4">
    <location>
        <begin position="5163"/>
        <end position="5188"/>
    </location>
</feature>
<keyword evidence="3" id="KW-0445">Lipid transport</keyword>
<reference evidence="8" key="2">
    <citation type="submission" date="2023-11" db="UniProtKB">
        <authorList>
            <consortium name="WormBaseParasite"/>
        </authorList>
    </citation>
    <scope>IDENTIFICATION</scope>
</reference>
<name>A0AA85IP43_TRIRE</name>
<dbReference type="Proteomes" id="UP000050795">
    <property type="component" value="Unassembled WGS sequence"/>
</dbReference>
<proteinExistence type="inferred from homology"/>
<accession>A0AA85IP43</accession>
<feature type="compositionally biased region" description="Low complexity" evidence="4">
    <location>
        <begin position="4746"/>
        <end position="4755"/>
    </location>
</feature>
<dbReference type="InterPro" id="IPR026847">
    <property type="entry name" value="VPS13"/>
</dbReference>
<feature type="region of interest" description="Disordered" evidence="4">
    <location>
        <begin position="4947"/>
        <end position="4966"/>
    </location>
</feature>
<dbReference type="WBParaSite" id="TREG1_110140.1">
    <property type="protein sequence ID" value="TREG1_110140.1"/>
    <property type="gene ID" value="TREG1_110140"/>
</dbReference>
<feature type="compositionally biased region" description="Pro residues" evidence="4">
    <location>
        <begin position="596"/>
        <end position="607"/>
    </location>
</feature>
<dbReference type="GO" id="GO:0045053">
    <property type="term" value="P:protein retention in Golgi apparatus"/>
    <property type="evidence" value="ECO:0007669"/>
    <property type="project" value="TreeGrafter"/>
</dbReference>
<feature type="compositionally biased region" description="Low complexity" evidence="4">
    <location>
        <begin position="5610"/>
        <end position="5631"/>
    </location>
</feature>
<feature type="domain" description="Chorein N-terminal" evidence="5">
    <location>
        <begin position="1"/>
        <end position="928"/>
    </location>
</feature>
<feature type="compositionally biased region" description="Low complexity" evidence="4">
    <location>
        <begin position="1238"/>
        <end position="1248"/>
    </location>
</feature>
<evidence type="ECO:0000256" key="2">
    <source>
        <dbReference type="ARBA" id="ARBA00022448"/>
    </source>
</evidence>
<feature type="compositionally biased region" description="Acidic residues" evidence="4">
    <location>
        <begin position="5166"/>
        <end position="5176"/>
    </location>
</feature>
<feature type="region of interest" description="Disordered" evidence="4">
    <location>
        <begin position="3600"/>
        <end position="3633"/>
    </location>
</feature>
<evidence type="ECO:0000313" key="7">
    <source>
        <dbReference type="Proteomes" id="UP000050795"/>
    </source>
</evidence>
<feature type="region of interest" description="Disordered" evidence="4">
    <location>
        <begin position="1104"/>
        <end position="1181"/>
    </location>
</feature>
<dbReference type="PANTHER" id="PTHR16166:SF93">
    <property type="entry name" value="INTERMEMBRANE LIPID TRANSFER PROTEIN VPS13"/>
    <property type="match status" value="1"/>
</dbReference>
<feature type="compositionally biased region" description="Basic and acidic residues" evidence="4">
    <location>
        <begin position="4589"/>
        <end position="4602"/>
    </location>
</feature>
<feature type="compositionally biased region" description="Low complexity" evidence="4">
    <location>
        <begin position="5344"/>
        <end position="5365"/>
    </location>
</feature>
<feature type="compositionally biased region" description="Basic and acidic residues" evidence="4">
    <location>
        <begin position="1153"/>
        <end position="1166"/>
    </location>
</feature>
<feature type="compositionally biased region" description="Low complexity" evidence="4">
    <location>
        <begin position="1500"/>
        <end position="1510"/>
    </location>
</feature>
<feature type="compositionally biased region" description="Basic residues" evidence="4">
    <location>
        <begin position="5368"/>
        <end position="5378"/>
    </location>
</feature>
<feature type="region of interest" description="Disordered" evidence="4">
    <location>
        <begin position="1225"/>
        <end position="1248"/>
    </location>
</feature>